<dbReference type="InterPro" id="IPR021763">
    <property type="entry name" value="DUF3326"/>
</dbReference>
<evidence type="ECO:0000313" key="1">
    <source>
        <dbReference type="EMBL" id="MCJ2544188.1"/>
    </source>
</evidence>
<sequence length="339" mass="35660">MKPYTTLLLIPTGIGARIGGFAGDALPIARTLAATVDCLITHPNVLNGASLFWPMQNVLYVEGYGLDQFCAGRWHLRPVRQNQVGVVLDAGIPADLQQRHLHVIQAAQATLGLDIGPWRITSQPLGLSLGHSPSGASQGSLAHPDVLLAAAKALLSAGAEAIAVVARFPDDLDFSQYEQGIGVDPLAGVEAIVSHLVVRQLQIPCAHAPAFYGEADPKPVHPRAAAEEVGFTFLPSVLAGLSYAPQFVPHPAQPVDIQSEQVDSVIAPATAFGGPGLLHLASRAKPPLFIAVRENTTVMQVHPRQLGIPYVEVNSYLEAVGAIVAHKAGVALPSVGLER</sequence>
<comment type="caution">
    <text evidence="1">The sequence shown here is derived from an EMBL/GenBank/DDBJ whole genome shotgun (WGS) entry which is preliminary data.</text>
</comment>
<gene>
    <name evidence="1" type="ORF">JX360_14965</name>
</gene>
<organism evidence="1 2">
    <name type="scientific">Thermostichus vulcanus str. 'Rupite'</name>
    <dbReference type="NCBI Taxonomy" id="2813851"/>
    <lineage>
        <taxon>Bacteria</taxon>
        <taxon>Bacillati</taxon>
        <taxon>Cyanobacteriota</taxon>
        <taxon>Cyanophyceae</taxon>
        <taxon>Thermostichales</taxon>
        <taxon>Thermostichaceae</taxon>
        <taxon>Thermostichus</taxon>
    </lineage>
</organism>
<accession>A0ABT0CEH8</accession>
<dbReference type="Proteomes" id="UP000830835">
    <property type="component" value="Unassembled WGS sequence"/>
</dbReference>
<dbReference type="EMBL" id="JAFIRA010000050">
    <property type="protein sequence ID" value="MCJ2544188.1"/>
    <property type="molecule type" value="Genomic_DNA"/>
</dbReference>
<dbReference type="PANTHER" id="PTHR36891">
    <property type="entry name" value="OS01G0127400 PROTEIN"/>
    <property type="match status" value="1"/>
</dbReference>
<dbReference type="RefSeq" id="WP_244352484.1">
    <property type="nucleotide sequence ID" value="NZ_JAFIRA010000050.1"/>
</dbReference>
<dbReference type="Pfam" id="PF11805">
    <property type="entry name" value="DUF3326"/>
    <property type="match status" value="1"/>
</dbReference>
<name>A0ABT0CEH8_THEVL</name>
<protein>
    <submittedName>
        <fullName evidence="1">DUF3326 domain-containing protein</fullName>
    </submittedName>
</protein>
<dbReference type="PANTHER" id="PTHR36891:SF1">
    <property type="entry name" value="OS01G0127400 PROTEIN"/>
    <property type="match status" value="1"/>
</dbReference>
<reference evidence="1" key="1">
    <citation type="submission" date="2021-02" db="EMBL/GenBank/DDBJ databases">
        <title>The CRISPR/cas machinery reduction and long-range gene transfer in the hot spring cyanobacterium Synechococcus.</title>
        <authorList>
            <person name="Dvorak P."/>
            <person name="Jahodarova E."/>
            <person name="Hasler P."/>
            <person name="Poulickova A."/>
        </authorList>
    </citation>
    <scope>NUCLEOTIDE SEQUENCE</scope>
    <source>
        <strain evidence="1">Rupite</strain>
    </source>
</reference>
<keyword evidence="2" id="KW-1185">Reference proteome</keyword>
<proteinExistence type="predicted"/>
<evidence type="ECO:0000313" key="2">
    <source>
        <dbReference type="Proteomes" id="UP000830835"/>
    </source>
</evidence>